<keyword evidence="2" id="KW-1185">Reference proteome</keyword>
<name>A0A016WC06_9BILA</name>
<dbReference type="Proteomes" id="UP000024635">
    <property type="component" value="Unassembled WGS sequence"/>
</dbReference>
<evidence type="ECO:0000313" key="1">
    <source>
        <dbReference type="EMBL" id="EYC37374.1"/>
    </source>
</evidence>
<reference evidence="2" key="1">
    <citation type="journal article" date="2015" name="Nat. Genet.">
        <title>The genome and transcriptome of the zoonotic hookworm Ancylostoma ceylanicum identify infection-specific gene families.</title>
        <authorList>
            <person name="Schwarz E.M."/>
            <person name="Hu Y."/>
            <person name="Antoshechkin I."/>
            <person name="Miller M.M."/>
            <person name="Sternberg P.W."/>
            <person name="Aroian R.V."/>
        </authorList>
    </citation>
    <scope>NUCLEOTIDE SEQUENCE</scope>
    <source>
        <strain evidence="2">HY135</strain>
    </source>
</reference>
<accession>A0A016WC06</accession>
<gene>
    <name evidence="1" type="primary">Acey_s0797.g2402</name>
    <name evidence="1" type="ORF">Y032_0797g2402</name>
</gene>
<organism evidence="1 2">
    <name type="scientific">Ancylostoma ceylanicum</name>
    <dbReference type="NCBI Taxonomy" id="53326"/>
    <lineage>
        <taxon>Eukaryota</taxon>
        <taxon>Metazoa</taxon>
        <taxon>Ecdysozoa</taxon>
        <taxon>Nematoda</taxon>
        <taxon>Chromadorea</taxon>
        <taxon>Rhabditida</taxon>
        <taxon>Rhabditina</taxon>
        <taxon>Rhabditomorpha</taxon>
        <taxon>Strongyloidea</taxon>
        <taxon>Ancylostomatidae</taxon>
        <taxon>Ancylostomatinae</taxon>
        <taxon>Ancylostoma</taxon>
    </lineage>
</organism>
<comment type="caution">
    <text evidence="1">The sequence shown here is derived from an EMBL/GenBank/DDBJ whole genome shotgun (WGS) entry which is preliminary data.</text>
</comment>
<sequence length="66" mass="7324">MLRSRLWPTKASITPGSANWNGVLTRYPAALGRSLFRAHSNSLYRAHTHSTPLRCSHEVGCVAHPK</sequence>
<protein>
    <submittedName>
        <fullName evidence="1">Uncharacterized protein</fullName>
    </submittedName>
</protein>
<evidence type="ECO:0000313" key="2">
    <source>
        <dbReference type="Proteomes" id="UP000024635"/>
    </source>
</evidence>
<dbReference type="AlphaFoldDB" id="A0A016WC06"/>
<dbReference type="EMBL" id="JARK01000397">
    <property type="protein sequence ID" value="EYC37374.1"/>
    <property type="molecule type" value="Genomic_DNA"/>
</dbReference>
<proteinExistence type="predicted"/>